<dbReference type="EMBL" id="CAOQHR010000013">
    <property type="protein sequence ID" value="CAI6342172.1"/>
    <property type="molecule type" value="Genomic_DNA"/>
</dbReference>
<proteinExistence type="predicted"/>
<accession>A0A9W4XZD0</accession>
<feature type="compositionally biased region" description="Gly residues" evidence="1">
    <location>
        <begin position="1"/>
        <end position="10"/>
    </location>
</feature>
<dbReference type="Proteomes" id="UP001152607">
    <property type="component" value="Unassembled WGS sequence"/>
</dbReference>
<name>A0A9W4XZD0_9PLEO</name>
<feature type="region of interest" description="Disordered" evidence="1">
    <location>
        <begin position="1"/>
        <end position="28"/>
    </location>
</feature>
<dbReference type="AlphaFoldDB" id="A0A9W4XZD0"/>
<protein>
    <submittedName>
        <fullName evidence="2">Uncharacterized protein</fullName>
    </submittedName>
</protein>
<evidence type="ECO:0000313" key="3">
    <source>
        <dbReference type="Proteomes" id="UP001152607"/>
    </source>
</evidence>
<evidence type="ECO:0000256" key="1">
    <source>
        <dbReference type="SAM" id="MobiDB-lite"/>
    </source>
</evidence>
<evidence type="ECO:0000313" key="2">
    <source>
        <dbReference type="EMBL" id="CAI6342172.1"/>
    </source>
</evidence>
<sequence length="110" mass="12166">MPGYGAGGFRNTGKGKSKAIEPEDLDDPYRVSISSSHCEINSENTHLRKTPAYPPPTPVPIARTRSQGLPLYRNPIQPAGPGGVFHDCRYRIQRETRIPTHADPASCQRR</sequence>
<gene>
    <name evidence="2" type="ORF">PDIGIT_LOCUS15377</name>
</gene>
<organism evidence="2 3">
    <name type="scientific">Periconia digitata</name>
    <dbReference type="NCBI Taxonomy" id="1303443"/>
    <lineage>
        <taxon>Eukaryota</taxon>
        <taxon>Fungi</taxon>
        <taxon>Dikarya</taxon>
        <taxon>Ascomycota</taxon>
        <taxon>Pezizomycotina</taxon>
        <taxon>Dothideomycetes</taxon>
        <taxon>Pleosporomycetidae</taxon>
        <taxon>Pleosporales</taxon>
        <taxon>Massarineae</taxon>
        <taxon>Periconiaceae</taxon>
        <taxon>Periconia</taxon>
    </lineage>
</organism>
<feature type="region of interest" description="Disordered" evidence="1">
    <location>
        <begin position="40"/>
        <end position="63"/>
    </location>
</feature>
<reference evidence="2" key="1">
    <citation type="submission" date="2023-01" db="EMBL/GenBank/DDBJ databases">
        <authorList>
            <person name="Van Ghelder C."/>
            <person name="Rancurel C."/>
        </authorList>
    </citation>
    <scope>NUCLEOTIDE SEQUENCE</scope>
    <source>
        <strain evidence="2">CNCM I-4278</strain>
    </source>
</reference>
<keyword evidence="3" id="KW-1185">Reference proteome</keyword>
<comment type="caution">
    <text evidence="2">The sequence shown here is derived from an EMBL/GenBank/DDBJ whole genome shotgun (WGS) entry which is preliminary data.</text>
</comment>